<dbReference type="EMBL" id="MU155454">
    <property type="protein sequence ID" value="KAF9473291.1"/>
    <property type="molecule type" value="Genomic_DNA"/>
</dbReference>
<accession>A0A9P5YQL3</accession>
<comment type="caution">
    <text evidence="1">The sequence shown here is derived from an EMBL/GenBank/DDBJ whole genome shotgun (WGS) entry which is preliminary data.</text>
</comment>
<name>A0A9P5YQL3_9AGAR</name>
<sequence>MRRHQIVEHSCFGSFADSGSMYKGEFNAAFEERCWSDKARTCVKFRADLVKPIERFVEMCELDPKVTTAREMDELNPIFECRTCSSVEKGRLTMTWARAIPHPCAQRQKSIKTKTFVLLDEHESSQVRFGMALEENRAIRKACRIMCPNCKYRVSGHDKYLQHMREEHGVLEVPDLLDLDYHYTPSDDTTTPLYRFFPSAR</sequence>
<keyword evidence="2" id="KW-1185">Reference proteome</keyword>
<reference evidence="1" key="1">
    <citation type="submission" date="2020-11" db="EMBL/GenBank/DDBJ databases">
        <authorList>
            <consortium name="DOE Joint Genome Institute"/>
            <person name="Ahrendt S."/>
            <person name="Riley R."/>
            <person name="Andreopoulos W."/>
            <person name="Labutti K."/>
            <person name="Pangilinan J."/>
            <person name="Ruiz-Duenas F.J."/>
            <person name="Barrasa J.M."/>
            <person name="Sanchez-Garcia M."/>
            <person name="Camarero S."/>
            <person name="Miyauchi S."/>
            <person name="Serrano A."/>
            <person name="Linde D."/>
            <person name="Babiker R."/>
            <person name="Drula E."/>
            <person name="Ayuso-Fernandez I."/>
            <person name="Pacheco R."/>
            <person name="Padilla G."/>
            <person name="Ferreira P."/>
            <person name="Barriuso J."/>
            <person name="Kellner H."/>
            <person name="Castanera R."/>
            <person name="Alfaro M."/>
            <person name="Ramirez L."/>
            <person name="Pisabarro A.G."/>
            <person name="Kuo A."/>
            <person name="Tritt A."/>
            <person name="Lipzen A."/>
            <person name="He G."/>
            <person name="Yan M."/>
            <person name="Ng V."/>
            <person name="Cullen D."/>
            <person name="Martin F."/>
            <person name="Rosso M.-N."/>
            <person name="Henrissat B."/>
            <person name="Hibbett D."/>
            <person name="Martinez A.T."/>
            <person name="Grigoriev I.V."/>
        </authorList>
    </citation>
    <scope>NUCLEOTIDE SEQUENCE</scope>
    <source>
        <strain evidence="1">CIRM-BRFM 674</strain>
    </source>
</reference>
<evidence type="ECO:0000313" key="2">
    <source>
        <dbReference type="Proteomes" id="UP000807469"/>
    </source>
</evidence>
<dbReference type="AlphaFoldDB" id="A0A9P5YQL3"/>
<proteinExistence type="predicted"/>
<protein>
    <submittedName>
        <fullName evidence="1">Uncharacterized protein</fullName>
    </submittedName>
</protein>
<dbReference type="OrthoDB" id="3050033at2759"/>
<gene>
    <name evidence="1" type="ORF">BDN70DRAFT_397812</name>
</gene>
<dbReference type="Proteomes" id="UP000807469">
    <property type="component" value="Unassembled WGS sequence"/>
</dbReference>
<evidence type="ECO:0000313" key="1">
    <source>
        <dbReference type="EMBL" id="KAF9473291.1"/>
    </source>
</evidence>
<organism evidence="1 2">
    <name type="scientific">Pholiota conissans</name>
    <dbReference type="NCBI Taxonomy" id="109636"/>
    <lineage>
        <taxon>Eukaryota</taxon>
        <taxon>Fungi</taxon>
        <taxon>Dikarya</taxon>
        <taxon>Basidiomycota</taxon>
        <taxon>Agaricomycotina</taxon>
        <taxon>Agaricomycetes</taxon>
        <taxon>Agaricomycetidae</taxon>
        <taxon>Agaricales</taxon>
        <taxon>Agaricineae</taxon>
        <taxon>Strophariaceae</taxon>
        <taxon>Pholiota</taxon>
    </lineage>
</organism>